<dbReference type="Proteomes" id="UP000290407">
    <property type="component" value="Unassembled WGS sequence"/>
</dbReference>
<gene>
    <name evidence="2" type="ORF">EQG79_01355</name>
</gene>
<proteinExistence type="predicted"/>
<name>A0A4Q2USS0_9BACT</name>
<accession>A0A4Q2USS0</accession>
<protein>
    <submittedName>
        <fullName evidence="2">Uncharacterized protein</fullName>
    </submittedName>
</protein>
<sequence length="89" mass="10007">MGRHKQGITAIQSNEELFARIKSDIDSFTVKYLASLGPASHTTIYLYRGGKGVTQRTEDEILETIQKAKKLKEEADNERVLAVKQLIES</sequence>
<evidence type="ECO:0000313" key="3">
    <source>
        <dbReference type="Proteomes" id="UP000290407"/>
    </source>
</evidence>
<keyword evidence="1" id="KW-0175">Coiled coil</keyword>
<dbReference type="AlphaFoldDB" id="A0A4Q2USS0"/>
<dbReference type="RefSeq" id="WP_129599252.1">
    <property type="nucleotide sequence ID" value="NZ_SBLB01000001.1"/>
</dbReference>
<feature type="coiled-coil region" evidence="1">
    <location>
        <begin position="54"/>
        <end position="85"/>
    </location>
</feature>
<dbReference type="EMBL" id="SBLB01000001">
    <property type="protein sequence ID" value="RYC70825.1"/>
    <property type="molecule type" value="Genomic_DNA"/>
</dbReference>
<evidence type="ECO:0000256" key="1">
    <source>
        <dbReference type="SAM" id="Coils"/>
    </source>
</evidence>
<reference evidence="2 3" key="1">
    <citation type="submission" date="2019-01" db="EMBL/GenBank/DDBJ databases">
        <title>Spirosoma flava sp. nov., a propanil-degrading bacterium isolated from herbicide-contaminated soil.</title>
        <authorList>
            <person name="Zhang L."/>
            <person name="Jiang J.-D."/>
        </authorList>
    </citation>
    <scope>NUCLEOTIDE SEQUENCE [LARGE SCALE GENOMIC DNA]</scope>
    <source>
        <strain evidence="2 3">TY50</strain>
    </source>
</reference>
<keyword evidence="3" id="KW-1185">Reference proteome</keyword>
<organism evidence="2 3">
    <name type="scientific">Spirosoma sordidisoli</name>
    <dbReference type="NCBI Taxonomy" id="2502893"/>
    <lineage>
        <taxon>Bacteria</taxon>
        <taxon>Pseudomonadati</taxon>
        <taxon>Bacteroidota</taxon>
        <taxon>Cytophagia</taxon>
        <taxon>Cytophagales</taxon>
        <taxon>Cytophagaceae</taxon>
        <taxon>Spirosoma</taxon>
    </lineage>
</organism>
<evidence type="ECO:0000313" key="2">
    <source>
        <dbReference type="EMBL" id="RYC70825.1"/>
    </source>
</evidence>
<comment type="caution">
    <text evidence="2">The sequence shown here is derived from an EMBL/GenBank/DDBJ whole genome shotgun (WGS) entry which is preliminary data.</text>
</comment>